<dbReference type="CDD" id="cd16017">
    <property type="entry name" value="LptA"/>
    <property type="match status" value="1"/>
</dbReference>
<keyword evidence="5 8" id="KW-0812">Transmembrane</keyword>
<dbReference type="AlphaFoldDB" id="A0A4R5U8B2"/>
<dbReference type="Pfam" id="PF08019">
    <property type="entry name" value="EptA_B_N"/>
    <property type="match status" value="1"/>
</dbReference>
<dbReference type="Gene3D" id="3.40.720.10">
    <property type="entry name" value="Alkaline Phosphatase, subunit A"/>
    <property type="match status" value="1"/>
</dbReference>
<dbReference type="PANTHER" id="PTHR30443:SF0">
    <property type="entry name" value="PHOSPHOETHANOLAMINE TRANSFERASE EPTA"/>
    <property type="match status" value="1"/>
</dbReference>
<evidence type="ECO:0000256" key="2">
    <source>
        <dbReference type="ARBA" id="ARBA00022475"/>
    </source>
</evidence>
<feature type="domain" description="Phosphoethanolamine transferase N-terminal" evidence="10">
    <location>
        <begin position="161"/>
        <end position="309"/>
    </location>
</feature>
<evidence type="ECO:0000259" key="10">
    <source>
        <dbReference type="Pfam" id="PF08019"/>
    </source>
</evidence>
<dbReference type="InterPro" id="IPR017850">
    <property type="entry name" value="Alkaline_phosphatase_core_sf"/>
</dbReference>
<evidence type="ECO:0000256" key="1">
    <source>
        <dbReference type="ARBA" id="ARBA00004429"/>
    </source>
</evidence>
<dbReference type="SUPFAM" id="SSF53649">
    <property type="entry name" value="Alkaline phosphatase-like"/>
    <property type="match status" value="1"/>
</dbReference>
<feature type="transmembrane region" description="Helical" evidence="8">
    <location>
        <begin position="223"/>
        <end position="244"/>
    </location>
</feature>
<sequence length="650" mass="69870">MGGSILRVQRRRSRAASLAARGAGYRPRAGRGLRPRAATAGRALSLARSVVADAVLAGGSRVGAHLPVRATARRRARFERNAAVRHRAPPARGAPVSVRPWHGPLAQVQRSGWLARPLVTSEAALAGVCLYFVAICNGGFWQAAVHDGASPGLLASLAVAVFALHALLLGIFAIGRALRPLLAALIVATAVGTFYMRHYAVLFDVEMMLNVLHTDPAESRELFSPWLVLHVLLQAGPPLLALGWVRTAQRPWRQAIATRALFLGGMALLAAVAMLLSSQGIFALMRSDHALRYRITPGNLVVSTVRALTEAPEPPAGQRLPVAADAARALRAPGQKPRLLVLVVGETVRAQNWGLNGYARQTTPELARRDVVNFSDVESCGTSTEVSLPCMFSAYGRRHYDKAAIRSHESLLDVVARAGVEVRWRDNQSGCKGVCDGTGIERMQAADAPALCDGDRCLDDILLRGLRARIDAAPGDLLIVLHQLGNHGPNYFERYPAAYEVFKPACRTAELSRCTPVQIANAYDNAIRYTDAFLAHALDIVQQQDSHDAALLYVSDHGESLGEYGLYLHGAPYAIAPAQQLHVPMVAWVSSGLAGDLGLDMQCLRARAAQPTSHDALFHLVLGAFDVRTQAYSPALDLFAPCRRGASAVT</sequence>
<dbReference type="Pfam" id="PF00884">
    <property type="entry name" value="Sulfatase"/>
    <property type="match status" value="1"/>
</dbReference>
<name>A0A4R5U8B2_9GAMM</name>
<protein>
    <submittedName>
        <fullName evidence="11">Phosphoethanolamine--lipid A transferase</fullName>
    </submittedName>
</protein>
<comment type="subcellular location">
    <subcellularLocation>
        <location evidence="1">Cell inner membrane</location>
        <topology evidence="1">Multi-pass membrane protein</topology>
    </subcellularLocation>
</comment>
<keyword evidence="7 8" id="KW-0472">Membrane</keyword>
<evidence type="ECO:0000259" key="9">
    <source>
        <dbReference type="Pfam" id="PF00884"/>
    </source>
</evidence>
<evidence type="ECO:0000313" key="11">
    <source>
        <dbReference type="EMBL" id="TDK30721.1"/>
    </source>
</evidence>
<evidence type="ECO:0000256" key="4">
    <source>
        <dbReference type="ARBA" id="ARBA00022679"/>
    </source>
</evidence>
<dbReference type="GO" id="GO:0005886">
    <property type="term" value="C:plasma membrane"/>
    <property type="evidence" value="ECO:0007669"/>
    <property type="project" value="UniProtKB-SubCell"/>
</dbReference>
<dbReference type="InterPro" id="IPR012549">
    <property type="entry name" value="EptA-like_N"/>
</dbReference>
<evidence type="ECO:0000256" key="5">
    <source>
        <dbReference type="ARBA" id="ARBA00022692"/>
    </source>
</evidence>
<keyword evidence="4 11" id="KW-0808">Transferase</keyword>
<dbReference type="GO" id="GO:0016776">
    <property type="term" value="F:phosphotransferase activity, phosphate group as acceptor"/>
    <property type="evidence" value="ECO:0007669"/>
    <property type="project" value="TreeGrafter"/>
</dbReference>
<dbReference type="EMBL" id="SMTG01000004">
    <property type="protein sequence ID" value="TDK30721.1"/>
    <property type="molecule type" value="Genomic_DNA"/>
</dbReference>
<feature type="transmembrane region" description="Helical" evidence="8">
    <location>
        <begin position="123"/>
        <end position="141"/>
    </location>
</feature>
<evidence type="ECO:0000313" key="12">
    <source>
        <dbReference type="Proteomes" id="UP000295543"/>
    </source>
</evidence>
<feature type="transmembrane region" description="Helical" evidence="8">
    <location>
        <begin position="256"/>
        <end position="276"/>
    </location>
</feature>
<feature type="transmembrane region" description="Helical" evidence="8">
    <location>
        <begin position="153"/>
        <end position="174"/>
    </location>
</feature>
<keyword evidence="2" id="KW-1003">Cell membrane</keyword>
<dbReference type="PANTHER" id="PTHR30443">
    <property type="entry name" value="INNER MEMBRANE PROTEIN"/>
    <property type="match status" value="1"/>
</dbReference>
<comment type="caution">
    <text evidence="11">The sequence shown here is derived from an EMBL/GenBank/DDBJ whole genome shotgun (WGS) entry which is preliminary data.</text>
</comment>
<dbReference type="Proteomes" id="UP000295543">
    <property type="component" value="Unassembled WGS sequence"/>
</dbReference>
<feature type="domain" description="Sulfatase N-terminal" evidence="9">
    <location>
        <begin position="339"/>
        <end position="627"/>
    </location>
</feature>
<evidence type="ECO:0000256" key="3">
    <source>
        <dbReference type="ARBA" id="ARBA00022519"/>
    </source>
</evidence>
<organism evidence="11 12">
    <name type="scientific">Luteimonas terrae</name>
    <dbReference type="NCBI Taxonomy" id="1530191"/>
    <lineage>
        <taxon>Bacteria</taxon>
        <taxon>Pseudomonadati</taxon>
        <taxon>Pseudomonadota</taxon>
        <taxon>Gammaproteobacteria</taxon>
        <taxon>Lysobacterales</taxon>
        <taxon>Lysobacteraceae</taxon>
        <taxon>Luteimonas</taxon>
    </lineage>
</organism>
<reference evidence="11 12" key="1">
    <citation type="submission" date="2019-03" db="EMBL/GenBank/DDBJ databases">
        <title>Luteimonas zhaokaii sp.nov., isolated from the rectal contents of Plateau pika in Yushu, Qinghai Province, China.</title>
        <authorList>
            <person name="Zhang G."/>
        </authorList>
    </citation>
    <scope>NUCLEOTIDE SEQUENCE [LARGE SCALE GENOMIC DNA]</scope>
    <source>
        <strain evidence="11 12">THG-MD21</strain>
    </source>
</reference>
<evidence type="ECO:0000256" key="7">
    <source>
        <dbReference type="ARBA" id="ARBA00023136"/>
    </source>
</evidence>
<dbReference type="NCBIfam" id="NF028537">
    <property type="entry name" value="P_eth_NH2_trans"/>
    <property type="match status" value="1"/>
</dbReference>
<keyword evidence="3" id="KW-0997">Cell inner membrane</keyword>
<keyword evidence="6 8" id="KW-1133">Transmembrane helix</keyword>
<accession>A0A4R5U8B2</accession>
<dbReference type="InterPro" id="IPR040423">
    <property type="entry name" value="PEA_transferase"/>
</dbReference>
<evidence type="ECO:0000256" key="6">
    <source>
        <dbReference type="ARBA" id="ARBA00022989"/>
    </source>
</evidence>
<evidence type="ECO:0000256" key="8">
    <source>
        <dbReference type="SAM" id="Phobius"/>
    </source>
</evidence>
<dbReference type="InterPro" id="IPR058130">
    <property type="entry name" value="PEA_transf_C"/>
</dbReference>
<dbReference type="InterPro" id="IPR000917">
    <property type="entry name" value="Sulfatase_N"/>
</dbReference>
<feature type="transmembrane region" description="Helical" evidence="8">
    <location>
        <begin position="181"/>
        <end position="203"/>
    </location>
</feature>
<gene>
    <name evidence="11" type="ORF">E2F49_10235</name>
</gene>
<proteinExistence type="predicted"/>
<dbReference type="OrthoDB" id="9786870at2"/>
<keyword evidence="12" id="KW-1185">Reference proteome</keyword>
<dbReference type="GO" id="GO:0009244">
    <property type="term" value="P:lipopolysaccharide core region biosynthetic process"/>
    <property type="evidence" value="ECO:0007669"/>
    <property type="project" value="TreeGrafter"/>
</dbReference>